<evidence type="ECO:0000313" key="7">
    <source>
        <dbReference type="EMBL" id="AYE36446.1"/>
    </source>
</evidence>
<dbReference type="AlphaFoldDB" id="A0A386PL90"/>
<dbReference type="InterPro" id="IPR003447">
    <property type="entry name" value="FEMABX"/>
</dbReference>
<sequence length="349" mass="41517">MNVKKIEIESLNENYLQSKLWALVKKASKEKSPWKAIAISSENFNKILVMQRKIFGNFYLGYIAHPEFSNKKIEDINLDEINSQIKQFSEVIKSYLHKNTIFLRLDLMYYNSRSLKEDYIPLKIKLKGLQKSFDDIQPLNTTIINLKDSLDNIQAKMKKKTRYNIKLSSKKNLKIIIDDEFKYFDEFYRLHEETAQRDKFAFHSKDYIKDLIQEFKRDENSNIKLIIALHNEKLISGIIVGIYKDRATYLYGASSRENRHLMPNYAVQFAAIQILKNHSIKEYDLLGIPPTANEKHPLFGLFQFKTGFGGELIHRIGCYDFVYNKFLYKIYRILEILRYFYYKVIKKRF</sequence>
<evidence type="ECO:0000256" key="1">
    <source>
        <dbReference type="ARBA" id="ARBA00009943"/>
    </source>
</evidence>
<accession>A0A386PL90</accession>
<dbReference type="InterPro" id="IPR050644">
    <property type="entry name" value="PG_Glycine_Bridge_Synth"/>
</dbReference>
<keyword evidence="4" id="KW-0573">Peptidoglycan synthesis</keyword>
<dbReference type="EMBL" id="CP028884">
    <property type="protein sequence ID" value="AYE36446.1"/>
    <property type="molecule type" value="Genomic_DNA"/>
</dbReference>
<name>A0A386PL90_9SPIR</name>
<comment type="similarity">
    <text evidence="1">Belongs to the FemABX family.</text>
</comment>
<dbReference type="GO" id="GO:0008360">
    <property type="term" value="P:regulation of cell shape"/>
    <property type="evidence" value="ECO:0007669"/>
    <property type="project" value="UniProtKB-KW"/>
</dbReference>
<gene>
    <name evidence="7" type="ORF">DB313_03065</name>
</gene>
<dbReference type="GO" id="GO:0009252">
    <property type="term" value="P:peptidoglycan biosynthetic process"/>
    <property type="evidence" value="ECO:0007669"/>
    <property type="project" value="UniProtKB-KW"/>
</dbReference>
<evidence type="ECO:0000256" key="5">
    <source>
        <dbReference type="ARBA" id="ARBA00023315"/>
    </source>
</evidence>
<dbReference type="GO" id="GO:0071555">
    <property type="term" value="P:cell wall organization"/>
    <property type="evidence" value="ECO:0007669"/>
    <property type="project" value="UniProtKB-KW"/>
</dbReference>
<dbReference type="PANTHER" id="PTHR36174">
    <property type="entry name" value="LIPID II:GLYCINE GLYCYLTRANSFERASE"/>
    <property type="match status" value="1"/>
</dbReference>
<keyword evidence="2" id="KW-0808">Transferase</keyword>
<evidence type="ECO:0000256" key="6">
    <source>
        <dbReference type="ARBA" id="ARBA00023316"/>
    </source>
</evidence>
<evidence type="ECO:0000313" key="8">
    <source>
        <dbReference type="Proteomes" id="UP000275571"/>
    </source>
</evidence>
<dbReference type="Gene3D" id="3.40.630.30">
    <property type="match status" value="1"/>
</dbReference>
<keyword evidence="3" id="KW-0133">Cell shape</keyword>
<dbReference type="PANTHER" id="PTHR36174:SF1">
    <property type="entry name" value="LIPID II:GLYCINE GLYCYLTRANSFERASE"/>
    <property type="match status" value="1"/>
</dbReference>
<dbReference type="PROSITE" id="PS51191">
    <property type="entry name" value="FEMABX"/>
    <property type="match status" value="1"/>
</dbReference>
<keyword evidence="6" id="KW-0961">Cell wall biogenesis/degradation</keyword>
<evidence type="ECO:0000256" key="4">
    <source>
        <dbReference type="ARBA" id="ARBA00022984"/>
    </source>
</evidence>
<dbReference type="InterPro" id="IPR016181">
    <property type="entry name" value="Acyl_CoA_acyltransferase"/>
</dbReference>
<dbReference type="Pfam" id="PF02388">
    <property type="entry name" value="FemAB"/>
    <property type="match status" value="2"/>
</dbReference>
<dbReference type="RefSeq" id="WP_120104367.1">
    <property type="nucleotide sequence ID" value="NZ_CP028884.1"/>
</dbReference>
<organism evidence="7 8">
    <name type="scientific">Borrelia turcica IST7</name>
    <dbReference type="NCBI Taxonomy" id="1104446"/>
    <lineage>
        <taxon>Bacteria</taxon>
        <taxon>Pseudomonadati</taxon>
        <taxon>Spirochaetota</taxon>
        <taxon>Spirochaetia</taxon>
        <taxon>Spirochaetales</taxon>
        <taxon>Borreliaceae</taxon>
        <taxon>Borrelia</taxon>
    </lineage>
</organism>
<dbReference type="OrthoDB" id="9785911at2"/>
<keyword evidence="5" id="KW-0012">Acyltransferase</keyword>
<reference evidence="7 8" key="1">
    <citation type="journal article" date="2018" name="Infect. Genet. Evol.">
        <title>Genome-wide analysis of Borrelia turcica and 'Candidatus Borrelia tachyglossi' shows relapsing fever-like genomes with unique genomic links to Lyme disease Borrelia.</title>
        <authorList>
            <person name="Gofton A.W."/>
            <person name="Margos G."/>
            <person name="Fingerle V."/>
            <person name="Hepner S."/>
            <person name="Loh S.M."/>
            <person name="Ryan U."/>
            <person name="Irwin P."/>
            <person name="Oskam C.L."/>
        </authorList>
    </citation>
    <scope>NUCLEOTIDE SEQUENCE [LARGE SCALE GENOMIC DNA]</scope>
    <source>
        <strain evidence="7 8">IST7</strain>
    </source>
</reference>
<dbReference type="SUPFAM" id="SSF55729">
    <property type="entry name" value="Acyl-CoA N-acyltransferases (Nat)"/>
    <property type="match status" value="1"/>
</dbReference>
<dbReference type="GO" id="GO:0016755">
    <property type="term" value="F:aminoacyltransferase activity"/>
    <property type="evidence" value="ECO:0007669"/>
    <property type="project" value="InterPro"/>
</dbReference>
<dbReference type="KEGG" id="btur:DB313_03065"/>
<evidence type="ECO:0000256" key="3">
    <source>
        <dbReference type="ARBA" id="ARBA00022960"/>
    </source>
</evidence>
<dbReference type="Proteomes" id="UP000275571">
    <property type="component" value="Chromosome"/>
</dbReference>
<keyword evidence="8" id="KW-1185">Reference proteome</keyword>
<protein>
    <submittedName>
        <fullName evidence="7">Peptidoglycan bridge formation protein FemAB</fullName>
    </submittedName>
</protein>
<proteinExistence type="inferred from homology"/>
<evidence type="ECO:0000256" key="2">
    <source>
        <dbReference type="ARBA" id="ARBA00022679"/>
    </source>
</evidence>